<dbReference type="AlphaFoldDB" id="A0A328E2S5"/>
<feature type="transmembrane region" description="Helical" evidence="6">
    <location>
        <begin position="497"/>
        <end position="519"/>
    </location>
</feature>
<dbReference type="InterPro" id="IPR001193">
    <property type="entry name" value="MBTPS2"/>
</dbReference>
<evidence type="ECO:0000256" key="2">
    <source>
        <dbReference type="ARBA" id="ARBA00022692"/>
    </source>
</evidence>
<keyword evidence="2 6" id="KW-0812">Transmembrane</keyword>
<evidence type="ECO:0000256" key="6">
    <source>
        <dbReference type="SAM" id="Phobius"/>
    </source>
</evidence>
<feature type="transmembrane region" description="Helical" evidence="6">
    <location>
        <begin position="452"/>
        <end position="474"/>
    </location>
</feature>
<dbReference type="GO" id="GO:0004222">
    <property type="term" value="F:metalloendopeptidase activity"/>
    <property type="evidence" value="ECO:0007669"/>
    <property type="project" value="InterPro"/>
</dbReference>
<dbReference type="Proteomes" id="UP000249390">
    <property type="component" value="Unassembled WGS sequence"/>
</dbReference>
<name>A0A328E2S5_9ASTE</name>
<dbReference type="GO" id="GO:0005737">
    <property type="term" value="C:cytoplasm"/>
    <property type="evidence" value="ECO:0007669"/>
    <property type="project" value="TreeGrafter"/>
</dbReference>
<evidence type="ECO:0000313" key="9">
    <source>
        <dbReference type="Proteomes" id="UP000249390"/>
    </source>
</evidence>
<dbReference type="GO" id="GO:0016020">
    <property type="term" value="C:membrane"/>
    <property type="evidence" value="ECO:0007669"/>
    <property type="project" value="InterPro"/>
</dbReference>
<feature type="domain" description="Peptidase M50" evidence="7">
    <location>
        <begin position="126"/>
        <end position="500"/>
    </location>
</feature>
<dbReference type="PRINTS" id="PR01000">
    <property type="entry name" value="SREBPS2PTASE"/>
</dbReference>
<keyword evidence="3 6" id="KW-1133">Transmembrane helix</keyword>
<dbReference type="GO" id="GO:0031293">
    <property type="term" value="P:membrane protein intracellular domain proteolysis"/>
    <property type="evidence" value="ECO:0007669"/>
    <property type="project" value="TreeGrafter"/>
</dbReference>
<feature type="transmembrane region" description="Helical" evidence="6">
    <location>
        <begin position="114"/>
        <end position="138"/>
    </location>
</feature>
<feature type="transmembrane region" description="Helical" evidence="6">
    <location>
        <begin position="189"/>
        <end position="211"/>
    </location>
</feature>
<dbReference type="GO" id="GO:0012505">
    <property type="term" value="C:endomembrane system"/>
    <property type="evidence" value="ECO:0007669"/>
    <property type="project" value="UniProtKB-SubCell"/>
</dbReference>
<proteinExistence type="predicted"/>
<feature type="transmembrane region" description="Helical" evidence="6">
    <location>
        <begin position="60"/>
        <end position="81"/>
    </location>
</feature>
<sequence>MEGRRMRRSRGGQSNETLLPLRAHRLSNTISCWYCDFKFSVWNEPLFVFGRRYSRYLRSWFAMGVGFSLASLLGVTLILLWELSRTLRPYNGEAQFSSLLSGSLFGIPSNPSGLTISFTGTGYLCLSTIISVFVHELGHALAAASEGIQMVYIAVFLAVIFPGALVAFNHEMLQALPKPAALRIYCAGIWHNAGLCAICAISLFILPLVLFPVYRHGEGPMVLNVASTSPLSRYLSSYDVIHSADGIRINDVQEWLQIGAPLTEKEYQRNYSVYKNSSGKGYCVPYSLLEKSIHVQLRDNETTCPNDLIDFVATPCQELRLSDDWHVENMYCLSANDILDFKKCGGGWEKASNNRSSCSCSQEESCLAPFLLPGVAWVEITYLRPFIPGCQKSQTAHFLDDKNSDLGDKGCSQSFVFMGDLEAMLGSVHLTSYQPRWPSKFGAHFPSALEKLLMFVFHVSLALALLNSLPVYFLDGESILELTLQYLWFLSPRKREVALQCCLLGGTFISILVIFRSLLLF</sequence>
<evidence type="ECO:0000259" key="7">
    <source>
        <dbReference type="Pfam" id="PF02163"/>
    </source>
</evidence>
<evidence type="ECO:0000256" key="1">
    <source>
        <dbReference type="ARBA" id="ARBA00004127"/>
    </source>
</evidence>
<dbReference type="EMBL" id="NQVE01000054">
    <property type="protein sequence ID" value="RAL50939.1"/>
    <property type="molecule type" value="Genomic_DNA"/>
</dbReference>
<organism evidence="8 9">
    <name type="scientific">Cuscuta australis</name>
    <dbReference type="NCBI Taxonomy" id="267555"/>
    <lineage>
        <taxon>Eukaryota</taxon>
        <taxon>Viridiplantae</taxon>
        <taxon>Streptophyta</taxon>
        <taxon>Embryophyta</taxon>
        <taxon>Tracheophyta</taxon>
        <taxon>Spermatophyta</taxon>
        <taxon>Magnoliopsida</taxon>
        <taxon>eudicotyledons</taxon>
        <taxon>Gunneridae</taxon>
        <taxon>Pentapetalae</taxon>
        <taxon>asterids</taxon>
        <taxon>lamiids</taxon>
        <taxon>Solanales</taxon>
        <taxon>Convolvulaceae</taxon>
        <taxon>Cuscuteae</taxon>
        <taxon>Cuscuta</taxon>
        <taxon>Cuscuta subgen. Grammica</taxon>
        <taxon>Cuscuta sect. Cleistogrammica</taxon>
    </lineage>
</organism>
<dbReference type="PANTHER" id="PTHR13325:SF3">
    <property type="entry name" value="MEMBRANE-BOUND TRANSCRIPTION FACTOR SITE-2 PROTEASE"/>
    <property type="match status" value="1"/>
</dbReference>
<evidence type="ECO:0000256" key="5">
    <source>
        <dbReference type="ARBA" id="ARBA00032658"/>
    </source>
</evidence>
<comment type="caution">
    <text evidence="8">The sequence shown here is derived from an EMBL/GenBank/DDBJ whole genome shotgun (WGS) entry which is preliminary data.</text>
</comment>
<dbReference type="GO" id="GO:1905897">
    <property type="term" value="P:regulation of response to endoplasmic reticulum stress"/>
    <property type="evidence" value="ECO:0007669"/>
    <property type="project" value="TreeGrafter"/>
</dbReference>
<dbReference type="PANTHER" id="PTHR13325">
    <property type="entry name" value="PROTEASE M50 MEMBRANE-BOUND TRANSCRIPTION FACTOR SITE 2 PROTEASE"/>
    <property type="match status" value="1"/>
</dbReference>
<evidence type="ECO:0000256" key="3">
    <source>
        <dbReference type="ARBA" id="ARBA00022989"/>
    </source>
</evidence>
<gene>
    <name evidence="8" type="ORF">DM860_005295</name>
</gene>
<evidence type="ECO:0000313" key="8">
    <source>
        <dbReference type="EMBL" id="RAL50939.1"/>
    </source>
</evidence>
<keyword evidence="4 6" id="KW-0472">Membrane</keyword>
<reference evidence="8 9" key="1">
    <citation type="submission" date="2018-06" db="EMBL/GenBank/DDBJ databases">
        <title>The Genome of Cuscuta australis (Dodder) Provides Insight into the Evolution of Plant Parasitism.</title>
        <authorList>
            <person name="Liu H."/>
        </authorList>
    </citation>
    <scope>NUCLEOTIDE SEQUENCE [LARGE SCALE GENOMIC DNA]</scope>
    <source>
        <strain evidence="9">cv. Yunnan</strain>
        <tissue evidence="8">Vines</tissue>
    </source>
</reference>
<dbReference type="InterPro" id="IPR008915">
    <property type="entry name" value="Peptidase_M50"/>
</dbReference>
<evidence type="ECO:0000256" key="4">
    <source>
        <dbReference type="ARBA" id="ARBA00023136"/>
    </source>
</evidence>
<protein>
    <recommendedName>
        <fullName evidence="5">Endopeptidase S2P</fullName>
    </recommendedName>
</protein>
<keyword evidence="9" id="KW-1185">Reference proteome</keyword>
<feature type="transmembrane region" description="Helical" evidence="6">
    <location>
        <begin position="150"/>
        <end position="169"/>
    </location>
</feature>
<accession>A0A328E2S5</accession>
<dbReference type="Pfam" id="PF02163">
    <property type="entry name" value="Peptidase_M50"/>
    <property type="match status" value="1"/>
</dbReference>
<comment type="subcellular location">
    <subcellularLocation>
        <location evidence="1">Endomembrane system</location>
        <topology evidence="1">Multi-pass membrane protein</topology>
    </subcellularLocation>
</comment>